<dbReference type="GO" id="GO:0102482">
    <property type="term" value="F:5-deoxy-D-glucuronate isomerase activity"/>
    <property type="evidence" value="ECO:0007669"/>
    <property type="project" value="UniProtKB-EC"/>
</dbReference>
<dbReference type="Gene3D" id="2.60.120.10">
    <property type="entry name" value="Jelly Rolls"/>
    <property type="match status" value="2"/>
</dbReference>
<dbReference type="EMBL" id="DSMG01000159">
    <property type="protein sequence ID" value="HDX32797.1"/>
    <property type="molecule type" value="Genomic_DNA"/>
</dbReference>
<dbReference type="PIRSF" id="PIRSF036628">
    <property type="entry name" value="IolB"/>
    <property type="match status" value="1"/>
</dbReference>
<dbReference type="InterPro" id="IPR014710">
    <property type="entry name" value="RmlC-like_jellyroll"/>
</dbReference>
<keyword evidence="1 2" id="KW-0413">Isomerase</keyword>
<dbReference type="EC" id="5.3.1.30" evidence="2"/>
<dbReference type="SUPFAM" id="SSF51182">
    <property type="entry name" value="RmlC-like cupins"/>
    <property type="match status" value="1"/>
</dbReference>
<sequence>MKQYTPQNLVIHPGNSTDPDVIVEVTPESAGWETIHFQARRLTAGKSWSFQCGAQELAIVMLGGVVDVSSNRGEWPGLGGRANVFEGLPHALYLPPYTDFTVNAVTDCEFAVTWVASKTDHAPALVKPSEVSVEIRGGDHATRQINNIIPPGFPCERLVVVEVYTPGGNWSSYPPHKHDVHMTDAEGKLIQADLDEIYFYKLDRPEGYALQRIYTDADSPLQKAGYPIDAVVVARNNDVVLIPEGYHPVSSPVGYTTYYLNVLAGSAQSLAAIDDPQYAWIKSSYRSIDPRVPIYPVDVHQIR</sequence>
<dbReference type="AlphaFoldDB" id="A0A7C1FHB1"/>
<accession>A0A7C1FHB1</accession>
<dbReference type="PANTHER" id="PTHR39193">
    <property type="entry name" value="5-DEOXY-GLUCURONATE ISOMERASE"/>
    <property type="match status" value="1"/>
</dbReference>
<evidence type="ECO:0000313" key="2">
    <source>
        <dbReference type="EMBL" id="HDX32797.1"/>
    </source>
</evidence>
<organism evidence="2">
    <name type="scientific">Caldilinea aerophila</name>
    <dbReference type="NCBI Taxonomy" id="133453"/>
    <lineage>
        <taxon>Bacteria</taxon>
        <taxon>Bacillati</taxon>
        <taxon>Chloroflexota</taxon>
        <taxon>Caldilineae</taxon>
        <taxon>Caldilineales</taxon>
        <taxon>Caldilineaceae</taxon>
        <taxon>Caldilinea</taxon>
    </lineage>
</organism>
<proteinExistence type="predicted"/>
<dbReference type="PANTHER" id="PTHR39193:SF1">
    <property type="entry name" value="5-DEOXY-GLUCURONATE ISOMERASE"/>
    <property type="match status" value="1"/>
</dbReference>
<evidence type="ECO:0000256" key="1">
    <source>
        <dbReference type="ARBA" id="ARBA00023235"/>
    </source>
</evidence>
<protein>
    <submittedName>
        <fullName evidence="2">5-deoxy-glucuronate isomerase</fullName>
        <ecNumber evidence="2">5.3.1.30</ecNumber>
    </submittedName>
</protein>
<dbReference type="GO" id="GO:0019310">
    <property type="term" value="P:inositol catabolic process"/>
    <property type="evidence" value="ECO:0007669"/>
    <property type="project" value="InterPro"/>
</dbReference>
<reference evidence="2" key="1">
    <citation type="journal article" date="2020" name="mSystems">
        <title>Genome- and Community-Level Interaction Insights into Carbon Utilization and Element Cycling Functions of Hydrothermarchaeota in Hydrothermal Sediment.</title>
        <authorList>
            <person name="Zhou Z."/>
            <person name="Liu Y."/>
            <person name="Xu W."/>
            <person name="Pan J."/>
            <person name="Luo Z.H."/>
            <person name="Li M."/>
        </authorList>
    </citation>
    <scope>NUCLEOTIDE SEQUENCE [LARGE SCALE GENOMIC DNA]</scope>
    <source>
        <strain evidence="2">SpSt-289</strain>
    </source>
</reference>
<comment type="caution">
    <text evidence="2">The sequence shown here is derived from an EMBL/GenBank/DDBJ whole genome shotgun (WGS) entry which is preliminary data.</text>
</comment>
<dbReference type="Pfam" id="PF04962">
    <property type="entry name" value="KduI"/>
    <property type="match status" value="1"/>
</dbReference>
<dbReference type="GO" id="GO:0008880">
    <property type="term" value="F:glucuronate isomerase activity"/>
    <property type="evidence" value="ECO:0007669"/>
    <property type="project" value="InterPro"/>
</dbReference>
<name>A0A7C1FHB1_9CHLR</name>
<dbReference type="InterPro" id="IPR024203">
    <property type="entry name" value="Deoxy-glucuronate_isom_IolB"/>
</dbReference>
<dbReference type="InterPro" id="IPR011051">
    <property type="entry name" value="RmlC_Cupin_sf"/>
</dbReference>
<dbReference type="InterPro" id="IPR021120">
    <property type="entry name" value="KduI/IolB_isomerase"/>
</dbReference>
<gene>
    <name evidence="2" type="primary">iolB</name>
    <name evidence="2" type="ORF">ENQ20_15115</name>
</gene>
<dbReference type="NCBIfam" id="TIGR04378">
    <property type="entry name" value="myo_inos_iolB"/>
    <property type="match status" value="1"/>
</dbReference>